<dbReference type="InterPro" id="IPR000719">
    <property type="entry name" value="Prot_kinase_dom"/>
</dbReference>
<dbReference type="AlphaFoldDB" id="A0A8K0WR91"/>
<evidence type="ECO:0000256" key="1">
    <source>
        <dbReference type="SAM" id="MobiDB-lite"/>
    </source>
</evidence>
<dbReference type="SUPFAM" id="SSF56112">
    <property type="entry name" value="Protein kinase-like (PK-like)"/>
    <property type="match status" value="1"/>
</dbReference>
<feature type="domain" description="Protein kinase" evidence="2">
    <location>
        <begin position="179"/>
        <end position="495"/>
    </location>
</feature>
<dbReference type="PANTHER" id="PTHR33112:SF10">
    <property type="entry name" value="TOL"/>
    <property type="match status" value="1"/>
</dbReference>
<dbReference type="Gene3D" id="3.30.200.20">
    <property type="entry name" value="Phosphorylase Kinase, domain 1"/>
    <property type="match status" value="1"/>
</dbReference>
<dbReference type="InterPro" id="IPR011009">
    <property type="entry name" value="Kinase-like_dom_sf"/>
</dbReference>
<feature type="region of interest" description="Disordered" evidence="1">
    <location>
        <begin position="506"/>
        <end position="525"/>
    </location>
</feature>
<evidence type="ECO:0000313" key="4">
    <source>
        <dbReference type="Proteomes" id="UP000813444"/>
    </source>
</evidence>
<name>A0A8K0WR91_9HYPO</name>
<dbReference type="InterPro" id="IPR010730">
    <property type="entry name" value="HET"/>
</dbReference>
<dbReference type="EMBL" id="JAGPNK010000008">
    <property type="protein sequence ID" value="KAH7316936.1"/>
    <property type="molecule type" value="Genomic_DNA"/>
</dbReference>
<gene>
    <name evidence="3" type="ORF">B0I35DRAFT_469369</name>
</gene>
<proteinExistence type="predicted"/>
<sequence length="1257" mass="141643">MSQPKKRMRTWGRVISVLRSKSPGDQDLLKDFEDRVNHCVLIEELDRSKKFLPHGYIEEWITKDFVAQILQLPGGKGSQTQSLIEYVMNAKRPAKKIFATVAYASAKESDVFDLLTKFKAASFYDSDLPATEHRLSFLGNRKEPLGKLFGYMQWEFMAPVFESSKQKLVISESVPLPFTSFTKCVGEGGFGVVHKATVHEMHRKHWAFTMSKNKADNNGDVALKEVNAEPQAAPEDSQPHAEGGVAQESQALTDLQGLRHPHLIEFIATIHRGNDKHYLMFRWANGQDLGKYWAQNRSPKLSPAFVKAVITQCCGLIDGLTRLHECDKGMYRHTDIKPANILRSVENIQQRPLDIGTLKISDMGLAKKHTMRTSLRKGTVARAATTRYQPPESVFKLTDEGIGRRYDIWSMGCVMLELIIWLLHGTDTLDKFNNVWLGKEPNGRDSKPFFERRPRNVIAVHSVVTNVIESLLKEPECQEKTAIGDLLRLVRDEMLVVAVTEPKRERRHSQSLLPRAQPDFHPMLPDRRRATSGEVLKGFNAILKRGTEEGYWFTGKGRGAVTPLPDPRTPEPLGDSQTVTWEGNPRIEISLSEDDPRPASEPDNVLTARSYGQTHLMNDRWEFVVDNKFPQSLLRHPEFNELFPQQPTSRLCKSCIAMDFTAPFFKISDTRTQLKESQKICDFCKLRWDISANLDPGVVSELVFEREGSVLKLNGSYPPVLSLKRGFGKSIAPLKMLPHVNCNGEADRSGPSDNRIQIGLPRLAPPSSDAAFHTARSWLRNCDDHHAHCRPNQGIGLPTRLLDTGLPGNDTLRLYETKPGDSMSYVALSHPWGLGPHFCTTTANLDSFKQSIDYTKLPATFKHAITVTRQIGQRYIWIDSLCIIQGPDGDFKQEAEKMEIVFASADCVISACSSRGQSDGFLNKFKAKQDGEFVTFPRAGFSPLYICRFIDDFAHDVLESNLSRRGWVLQERALARRTIYFAESQIYWECGEGVQCQSMTKMTNNLASFLGDPKFPSKLSDGSSVRGEKILFYEDLYRQYSRLGFTNIRDKAVAILGLEKRLIHDLGAQGGLGVFDDGRSLLQHSLLWQRGNEFSTLTKIDYGTSHMIPTWSWMAYQEGIDFLDLPLGDVKWLPHEIISPWADAPKQGDAARAIKNPPEISVRVRSVRGEGKMESGDERTIIHDCPAQDLVRDGEERCVLMGSIRDKSKHARNLVYCVLFVRARMAAGVDVYERAGVGFLSAKFIDLESSGVLGRLR</sequence>
<keyword evidence="4" id="KW-1185">Reference proteome</keyword>
<protein>
    <recommendedName>
        <fullName evidence="2">Protein kinase domain-containing protein</fullName>
    </recommendedName>
</protein>
<dbReference type="Gene3D" id="1.10.510.10">
    <property type="entry name" value="Transferase(Phosphotransferase) domain 1"/>
    <property type="match status" value="1"/>
</dbReference>
<organism evidence="3 4">
    <name type="scientific">Stachybotrys elegans</name>
    <dbReference type="NCBI Taxonomy" id="80388"/>
    <lineage>
        <taxon>Eukaryota</taxon>
        <taxon>Fungi</taxon>
        <taxon>Dikarya</taxon>
        <taxon>Ascomycota</taxon>
        <taxon>Pezizomycotina</taxon>
        <taxon>Sordariomycetes</taxon>
        <taxon>Hypocreomycetidae</taxon>
        <taxon>Hypocreales</taxon>
        <taxon>Stachybotryaceae</taxon>
        <taxon>Stachybotrys</taxon>
    </lineage>
</organism>
<dbReference type="PANTHER" id="PTHR33112">
    <property type="entry name" value="DOMAIN PROTEIN, PUTATIVE-RELATED"/>
    <property type="match status" value="1"/>
</dbReference>
<dbReference type="OrthoDB" id="4062651at2759"/>
<dbReference type="SMART" id="SM00220">
    <property type="entry name" value="S_TKc"/>
    <property type="match status" value="1"/>
</dbReference>
<dbReference type="Pfam" id="PF06985">
    <property type="entry name" value="HET"/>
    <property type="match status" value="1"/>
</dbReference>
<evidence type="ECO:0000313" key="3">
    <source>
        <dbReference type="EMBL" id="KAH7316936.1"/>
    </source>
</evidence>
<reference evidence="3" key="1">
    <citation type="journal article" date="2021" name="Nat. Commun.">
        <title>Genetic determinants of endophytism in the Arabidopsis root mycobiome.</title>
        <authorList>
            <person name="Mesny F."/>
            <person name="Miyauchi S."/>
            <person name="Thiergart T."/>
            <person name="Pickel B."/>
            <person name="Atanasova L."/>
            <person name="Karlsson M."/>
            <person name="Huettel B."/>
            <person name="Barry K.W."/>
            <person name="Haridas S."/>
            <person name="Chen C."/>
            <person name="Bauer D."/>
            <person name="Andreopoulos W."/>
            <person name="Pangilinan J."/>
            <person name="LaButti K."/>
            <person name="Riley R."/>
            <person name="Lipzen A."/>
            <person name="Clum A."/>
            <person name="Drula E."/>
            <person name="Henrissat B."/>
            <person name="Kohler A."/>
            <person name="Grigoriev I.V."/>
            <person name="Martin F.M."/>
            <person name="Hacquard S."/>
        </authorList>
    </citation>
    <scope>NUCLEOTIDE SEQUENCE</scope>
    <source>
        <strain evidence="3">MPI-CAGE-CH-0235</strain>
    </source>
</reference>
<dbReference type="Proteomes" id="UP000813444">
    <property type="component" value="Unassembled WGS sequence"/>
</dbReference>
<dbReference type="GO" id="GO:0005524">
    <property type="term" value="F:ATP binding"/>
    <property type="evidence" value="ECO:0007669"/>
    <property type="project" value="InterPro"/>
</dbReference>
<dbReference type="Pfam" id="PF00069">
    <property type="entry name" value="Pkinase"/>
    <property type="match status" value="1"/>
</dbReference>
<dbReference type="CDD" id="cd00180">
    <property type="entry name" value="PKc"/>
    <property type="match status" value="1"/>
</dbReference>
<comment type="caution">
    <text evidence="3">The sequence shown here is derived from an EMBL/GenBank/DDBJ whole genome shotgun (WGS) entry which is preliminary data.</text>
</comment>
<dbReference type="PROSITE" id="PS50011">
    <property type="entry name" value="PROTEIN_KINASE_DOM"/>
    <property type="match status" value="1"/>
</dbReference>
<dbReference type="GO" id="GO:0004672">
    <property type="term" value="F:protein kinase activity"/>
    <property type="evidence" value="ECO:0007669"/>
    <property type="project" value="InterPro"/>
</dbReference>
<evidence type="ECO:0000259" key="2">
    <source>
        <dbReference type="PROSITE" id="PS50011"/>
    </source>
</evidence>
<accession>A0A8K0WR91</accession>